<dbReference type="PANTHER" id="PTHR34580">
    <property type="match status" value="1"/>
</dbReference>
<reference evidence="4 5" key="1">
    <citation type="submission" date="2020-06" db="EMBL/GenBank/DDBJ databases">
        <title>Genome sequence of 2 isolates from Red Sea Mangroves.</title>
        <authorList>
            <person name="Sefrji F."/>
            <person name="Michoud G."/>
            <person name="Merlino G."/>
            <person name="Daffonchio D."/>
        </authorList>
    </citation>
    <scope>NUCLEOTIDE SEQUENCE [LARGE SCALE GENOMIC DNA]</scope>
    <source>
        <strain evidence="4 5">R1DC25</strain>
    </source>
</reference>
<keyword evidence="2" id="KW-0804">Transcription</keyword>
<dbReference type="GO" id="GO:0003700">
    <property type="term" value="F:DNA-binding transcription factor activity"/>
    <property type="evidence" value="ECO:0007669"/>
    <property type="project" value="InterPro"/>
</dbReference>
<accession>A0A7S8HBS6</accession>
<dbReference type="InterPro" id="IPR036388">
    <property type="entry name" value="WH-like_DNA-bd_sf"/>
</dbReference>
<dbReference type="AlphaFoldDB" id="A0A7S8HBS6"/>
<dbReference type="PANTHER" id="PTHR34580:SF3">
    <property type="entry name" value="PROTEIN PAFB"/>
    <property type="match status" value="1"/>
</dbReference>
<dbReference type="SMART" id="SM00420">
    <property type="entry name" value="HTH_DEOR"/>
    <property type="match status" value="1"/>
</dbReference>
<name>A0A7S8HBS6_9HYPH</name>
<sequence length="221" mass="24787">MRAARLFALLDRLRLNSRPASARELADHTGVSERTIYRDIASLQAMGAPIRGEGGIGYQLERGYFLPPLHFSKDELDAIAIGMKLVAARGDDALAEAARQVAGKVEALLPDADKGAVRDLRILAVSSSIGSLPFLAPLREAIHLRRKVTIDYLDLNGNRSQRRLRPLGLTAFDTVWLLTAWCEMKDSFRNFRVDRIEQVEIQRQRFAPEVGKEFRDYLATL</sequence>
<dbReference type="KEGG" id="kmn:HW532_08420"/>
<dbReference type="InterPro" id="IPR013196">
    <property type="entry name" value="HTH_11"/>
</dbReference>
<dbReference type="InterPro" id="IPR001034">
    <property type="entry name" value="DeoR_HTH"/>
</dbReference>
<feature type="domain" description="HTH deoR-type" evidence="3">
    <location>
        <begin position="5"/>
        <end position="58"/>
    </location>
</feature>
<dbReference type="RefSeq" id="WP_213163955.1">
    <property type="nucleotide sequence ID" value="NZ_CP058214.1"/>
</dbReference>
<keyword evidence="1" id="KW-0805">Transcription regulation</keyword>
<dbReference type="PROSITE" id="PS52050">
    <property type="entry name" value="WYL"/>
    <property type="match status" value="1"/>
</dbReference>
<dbReference type="InterPro" id="IPR036390">
    <property type="entry name" value="WH_DNA-bd_sf"/>
</dbReference>
<protein>
    <submittedName>
        <fullName evidence="4">YafY family transcriptional regulator</fullName>
    </submittedName>
</protein>
<dbReference type="InterPro" id="IPR051534">
    <property type="entry name" value="CBASS_pafABC_assoc_protein"/>
</dbReference>
<keyword evidence="5" id="KW-1185">Reference proteome</keyword>
<evidence type="ECO:0000313" key="5">
    <source>
        <dbReference type="Proteomes" id="UP000593594"/>
    </source>
</evidence>
<gene>
    <name evidence="4" type="ORF">HW532_08420</name>
</gene>
<proteinExistence type="predicted"/>
<dbReference type="InterPro" id="IPR026881">
    <property type="entry name" value="WYL_dom"/>
</dbReference>
<evidence type="ECO:0000259" key="3">
    <source>
        <dbReference type="SMART" id="SM00420"/>
    </source>
</evidence>
<dbReference type="SUPFAM" id="SSF46785">
    <property type="entry name" value="Winged helix' DNA-binding domain"/>
    <property type="match status" value="1"/>
</dbReference>
<evidence type="ECO:0000256" key="2">
    <source>
        <dbReference type="ARBA" id="ARBA00023163"/>
    </source>
</evidence>
<dbReference type="Gene3D" id="1.10.10.10">
    <property type="entry name" value="Winged helix-like DNA-binding domain superfamily/Winged helix DNA-binding domain"/>
    <property type="match status" value="1"/>
</dbReference>
<dbReference type="Pfam" id="PF13280">
    <property type="entry name" value="WYL"/>
    <property type="match status" value="1"/>
</dbReference>
<dbReference type="EMBL" id="CP058214">
    <property type="protein sequence ID" value="QPC42719.1"/>
    <property type="molecule type" value="Genomic_DNA"/>
</dbReference>
<evidence type="ECO:0000256" key="1">
    <source>
        <dbReference type="ARBA" id="ARBA00023015"/>
    </source>
</evidence>
<organism evidence="4 5">
    <name type="scientific">Kaustia mangrovi</name>
    <dbReference type="NCBI Taxonomy" id="2593653"/>
    <lineage>
        <taxon>Bacteria</taxon>
        <taxon>Pseudomonadati</taxon>
        <taxon>Pseudomonadota</taxon>
        <taxon>Alphaproteobacteria</taxon>
        <taxon>Hyphomicrobiales</taxon>
        <taxon>Parvibaculaceae</taxon>
        <taxon>Kaustia</taxon>
    </lineage>
</organism>
<evidence type="ECO:0000313" key="4">
    <source>
        <dbReference type="EMBL" id="QPC42719.1"/>
    </source>
</evidence>
<dbReference type="Proteomes" id="UP000593594">
    <property type="component" value="Chromosome"/>
</dbReference>
<dbReference type="Pfam" id="PF08279">
    <property type="entry name" value="HTH_11"/>
    <property type="match status" value="1"/>
</dbReference>